<evidence type="ECO:0000313" key="2">
    <source>
        <dbReference type="EMBL" id="APA14727.1"/>
    </source>
</evidence>
<name>A0A1D9QIF2_SCLS1</name>
<feature type="domain" description="Phosphatidylinositol-specific phospholipase C X" evidence="1">
    <location>
        <begin position="154"/>
        <end position="305"/>
    </location>
</feature>
<evidence type="ECO:0000313" key="3">
    <source>
        <dbReference type="Proteomes" id="UP000177798"/>
    </source>
</evidence>
<dbReference type="InterPro" id="IPR000909">
    <property type="entry name" value="PLipase_C_PInositol-sp_X_dom"/>
</dbReference>
<evidence type="ECO:0000259" key="1">
    <source>
        <dbReference type="SMART" id="SM00148"/>
    </source>
</evidence>
<accession>A0A1D9QIF2</accession>
<dbReference type="Proteomes" id="UP000177798">
    <property type="component" value="Chromosome 13"/>
</dbReference>
<dbReference type="PROSITE" id="PS50007">
    <property type="entry name" value="PIPLC_X_DOMAIN"/>
    <property type="match status" value="1"/>
</dbReference>
<dbReference type="CDD" id="cd08586">
    <property type="entry name" value="PI-PLCc_BcPLC_like"/>
    <property type="match status" value="1"/>
</dbReference>
<dbReference type="GO" id="GO:0008081">
    <property type="term" value="F:phosphoric diester hydrolase activity"/>
    <property type="evidence" value="ECO:0007669"/>
    <property type="project" value="InterPro"/>
</dbReference>
<organism evidence="2 3">
    <name type="scientific">Sclerotinia sclerotiorum (strain ATCC 18683 / 1980 / Ss-1)</name>
    <name type="common">White mold</name>
    <name type="synonym">Whetzelinia sclerotiorum</name>
    <dbReference type="NCBI Taxonomy" id="665079"/>
    <lineage>
        <taxon>Eukaryota</taxon>
        <taxon>Fungi</taxon>
        <taxon>Dikarya</taxon>
        <taxon>Ascomycota</taxon>
        <taxon>Pezizomycotina</taxon>
        <taxon>Leotiomycetes</taxon>
        <taxon>Helotiales</taxon>
        <taxon>Sclerotiniaceae</taxon>
        <taxon>Sclerotinia</taxon>
    </lineage>
</organism>
<dbReference type="EMBL" id="CP017826">
    <property type="protein sequence ID" value="APA14727.1"/>
    <property type="molecule type" value="Genomic_DNA"/>
</dbReference>
<dbReference type="PANTHER" id="PTHR13593:SF113">
    <property type="entry name" value="SI:DKEY-266F7.9"/>
    <property type="match status" value="1"/>
</dbReference>
<dbReference type="AlphaFoldDB" id="A0A1D9QIF2"/>
<sequence>MALPKLTIRNISTTPLELKSLERFESADGKAGGVNITRITRNLTGFMNITSTPSSPQLAEKAQSFSHQDVSIPIAPFESKVTGVEVKGNQVLRLIFEIKGERYRIDTPTPLHRSTVLTPLSHNPSYEFTGVYLPKHSFLAIFSSAKLSSWMSNFKDETPLAALSIPGTHNSPTCYAALPSVRCQAVSIKDQLNNGIRFLDIRVQPQDPSNPAAEGLILVHSAFPVSFTGNKYFRDLVNHVKAFLVANPTETVIMSLKREGIGKSTDQQLSQILNHHYTQDSARWFTGNRIPALGEVRGKIVVIRRFGLDNSLKGENNGTGLYIDAESWPDNCADGECTSGEIRVQDFYEVAVSTNIEKKIGYSTDQLERAAKAVAVLPEDMGAASTESAKQPFFMNFLSASNFWRANCWPDKIAEKVNPVIVDFLCRKHNESTSSEHPDGASIGDGSTGIVVCDWVGVGGDWDLVRCILAMNAKLEIREKEKELQLPSDSPS</sequence>
<dbReference type="SUPFAM" id="SSF51695">
    <property type="entry name" value="PLC-like phosphodiesterases"/>
    <property type="match status" value="1"/>
</dbReference>
<dbReference type="OMA" id="TCHVAPP"/>
<dbReference type="RefSeq" id="XP_001592493.1">
    <property type="nucleotide sequence ID" value="XM_001592443.1"/>
</dbReference>
<proteinExistence type="predicted"/>
<reference evidence="3" key="1">
    <citation type="journal article" date="2017" name="Genome Biol. Evol.">
        <title>The complete genome sequence of the phytopathogenic fungus Sclerotinia sclerotiorum reveals insights into the genome architecture of broad host range pathogens.</title>
        <authorList>
            <person name="Derbyshire M."/>
            <person name="Denton-Giles M."/>
            <person name="Hegedus D."/>
            <person name="Seifbarghy S."/>
            <person name="Rollins J."/>
            <person name="van Kan J."/>
            <person name="Seidl M.F."/>
            <person name="Faino L."/>
            <person name="Mbengue M."/>
            <person name="Navaud O."/>
            <person name="Raffaele S."/>
            <person name="Hammond-Kosack K."/>
            <person name="Heard S."/>
            <person name="Oliver R."/>
        </authorList>
    </citation>
    <scope>NUCLEOTIDE SEQUENCE [LARGE SCALE GENOMIC DNA]</scope>
    <source>
        <strain evidence="3">ATCC 18683 / 1980 / Ss-1</strain>
    </source>
</reference>
<dbReference type="GO" id="GO:0006629">
    <property type="term" value="P:lipid metabolic process"/>
    <property type="evidence" value="ECO:0007669"/>
    <property type="project" value="InterPro"/>
</dbReference>
<dbReference type="PANTHER" id="PTHR13593">
    <property type="match status" value="1"/>
</dbReference>
<dbReference type="KEGG" id="ssl:SS1G_06734"/>
<dbReference type="SMART" id="SM00148">
    <property type="entry name" value="PLCXc"/>
    <property type="match status" value="1"/>
</dbReference>
<dbReference type="InterPro" id="IPR051057">
    <property type="entry name" value="PI-PLC_domain"/>
</dbReference>
<dbReference type="Pfam" id="PF00388">
    <property type="entry name" value="PI-PLC-X"/>
    <property type="match status" value="1"/>
</dbReference>
<protein>
    <recommendedName>
        <fullName evidence="1">Phosphatidylinositol-specific phospholipase C X domain-containing protein</fullName>
    </recommendedName>
</protein>
<dbReference type="VEuPathDB" id="FungiDB:sscle_13g094970"/>
<dbReference type="OrthoDB" id="1046782at2759"/>
<dbReference type="Gene3D" id="3.20.20.190">
    <property type="entry name" value="Phosphatidylinositol (PI) phosphodiesterase"/>
    <property type="match status" value="1"/>
</dbReference>
<dbReference type="InterPro" id="IPR017946">
    <property type="entry name" value="PLC-like_Pdiesterase_TIM-brl"/>
</dbReference>
<gene>
    <name evidence="2" type="ORF">sscle_13g094970</name>
</gene>